<sequence>MPPAPAGAETFAMKHVPYFLLANSAALFPYCVYRVFLMTPIEREMGTAQKIFYFHVPLAWICMLFAMVCGIAAAVQLRRRSERAEALAVAAGEMTVLAGLGVLITGPIWGDATWGTPWTGDARQVSTALLWMIFVAYLLVRRFGPANSERLAAALAIFGAIDVPIIYYAVKIWKTTHPSNTVVGSLPQTMWNSLWWCLGALLLLAISLVWIRARQERIAIGLDEAWIEADERDPNPAAAVPARA</sequence>
<keyword evidence="5 9" id="KW-0812">Transmembrane</keyword>
<keyword evidence="7 9" id="KW-1133">Transmembrane helix</keyword>
<comment type="subcellular location">
    <subcellularLocation>
        <location evidence="2">Membrane</location>
        <topology evidence="2">Multi-pass membrane protein</topology>
    </subcellularLocation>
</comment>
<reference evidence="11 12" key="1">
    <citation type="submission" date="2007-06" db="EMBL/GenBank/DDBJ databases">
        <authorList>
            <person name="Shimkets L."/>
            <person name="Ferriera S."/>
            <person name="Johnson J."/>
            <person name="Kravitz S."/>
            <person name="Beeson K."/>
            <person name="Sutton G."/>
            <person name="Rogers Y.-H."/>
            <person name="Friedman R."/>
            <person name="Frazier M."/>
            <person name="Venter J.C."/>
        </authorList>
    </citation>
    <scope>NUCLEOTIDE SEQUENCE [LARGE SCALE GENOMIC DNA]</scope>
    <source>
        <strain evidence="11 12">SIR-1</strain>
    </source>
</reference>
<dbReference type="AlphaFoldDB" id="A6GHX3"/>
<dbReference type="GO" id="GO:0017004">
    <property type="term" value="P:cytochrome complex assembly"/>
    <property type="evidence" value="ECO:0007669"/>
    <property type="project" value="UniProtKB-KW"/>
</dbReference>
<keyword evidence="6" id="KW-0201">Cytochrome c-type biogenesis</keyword>
<dbReference type="InterPro" id="IPR045062">
    <property type="entry name" value="Cyt_c_biogenesis_CcsA/CcmC"/>
</dbReference>
<comment type="caution">
    <text evidence="11">The sequence shown here is derived from an EMBL/GenBank/DDBJ whole genome shotgun (WGS) entry which is preliminary data.</text>
</comment>
<evidence type="ECO:0000256" key="9">
    <source>
        <dbReference type="SAM" id="Phobius"/>
    </source>
</evidence>
<feature type="transmembrane region" description="Helical" evidence="9">
    <location>
        <begin position="193"/>
        <end position="211"/>
    </location>
</feature>
<evidence type="ECO:0000313" key="12">
    <source>
        <dbReference type="Proteomes" id="UP000005801"/>
    </source>
</evidence>
<evidence type="ECO:0000256" key="1">
    <source>
        <dbReference type="ARBA" id="ARBA00002442"/>
    </source>
</evidence>
<evidence type="ECO:0000256" key="5">
    <source>
        <dbReference type="ARBA" id="ARBA00022692"/>
    </source>
</evidence>
<dbReference type="Pfam" id="PF01578">
    <property type="entry name" value="Cytochrom_C_asm"/>
    <property type="match status" value="1"/>
</dbReference>
<keyword evidence="12" id="KW-1185">Reference proteome</keyword>
<keyword evidence="8 9" id="KW-0472">Membrane</keyword>
<dbReference type="EMBL" id="ABCS01000126">
    <property type="protein sequence ID" value="EDM74527.1"/>
    <property type="molecule type" value="Genomic_DNA"/>
</dbReference>
<evidence type="ECO:0000256" key="2">
    <source>
        <dbReference type="ARBA" id="ARBA00004141"/>
    </source>
</evidence>
<feature type="transmembrane region" description="Helical" evidence="9">
    <location>
        <begin position="152"/>
        <end position="173"/>
    </location>
</feature>
<dbReference type="GO" id="GO:0020037">
    <property type="term" value="F:heme binding"/>
    <property type="evidence" value="ECO:0007669"/>
    <property type="project" value="InterPro"/>
</dbReference>
<evidence type="ECO:0000256" key="8">
    <source>
        <dbReference type="ARBA" id="ARBA00023136"/>
    </source>
</evidence>
<feature type="domain" description="Cytochrome c assembly protein" evidence="10">
    <location>
        <begin position="40"/>
        <end position="175"/>
    </location>
</feature>
<evidence type="ECO:0000256" key="3">
    <source>
        <dbReference type="ARBA" id="ARBA00005840"/>
    </source>
</evidence>
<comment type="function">
    <text evidence="1">Required for the export of heme to the periplasm for the biogenesis of c-type cytochromes.</text>
</comment>
<evidence type="ECO:0000256" key="6">
    <source>
        <dbReference type="ARBA" id="ARBA00022748"/>
    </source>
</evidence>
<accession>A6GHX3</accession>
<gene>
    <name evidence="11" type="ORF">PPSIR1_01242</name>
</gene>
<dbReference type="InterPro" id="IPR003557">
    <property type="entry name" value="Cyt_c_biogenesis_CcmC"/>
</dbReference>
<name>A6GHX3_9BACT</name>
<evidence type="ECO:0000313" key="11">
    <source>
        <dbReference type="EMBL" id="EDM74527.1"/>
    </source>
</evidence>
<feature type="transmembrane region" description="Helical" evidence="9">
    <location>
        <begin position="87"/>
        <end position="110"/>
    </location>
</feature>
<dbReference type="Proteomes" id="UP000005801">
    <property type="component" value="Unassembled WGS sequence"/>
</dbReference>
<comment type="similarity">
    <text evidence="3">Belongs to the CcmC/CycZ/HelC family.</text>
</comment>
<feature type="transmembrane region" description="Helical" evidence="9">
    <location>
        <begin position="122"/>
        <end position="140"/>
    </location>
</feature>
<dbReference type="PANTHER" id="PTHR30071">
    <property type="entry name" value="HEME EXPORTER PROTEIN C"/>
    <property type="match status" value="1"/>
</dbReference>
<feature type="transmembrane region" description="Helical" evidence="9">
    <location>
        <begin position="18"/>
        <end position="39"/>
    </location>
</feature>
<dbReference type="GO" id="GO:0015232">
    <property type="term" value="F:heme transmembrane transporter activity"/>
    <property type="evidence" value="ECO:0007669"/>
    <property type="project" value="InterPro"/>
</dbReference>
<dbReference type="eggNOG" id="COG0755">
    <property type="taxonomic scope" value="Bacteria"/>
</dbReference>
<evidence type="ECO:0000256" key="4">
    <source>
        <dbReference type="ARBA" id="ARBA00016463"/>
    </source>
</evidence>
<dbReference type="GO" id="GO:0005886">
    <property type="term" value="C:plasma membrane"/>
    <property type="evidence" value="ECO:0007669"/>
    <property type="project" value="TreeGrafter"/>
</dbReference>
<evidence type="ECO:0000256" key="7">
    <source>
        <dbReference type="ARBA" id="ARBA00022989"/>
    </source>
</evidence>
<dbReference type="STRING" id="391625.PPSIR1_01242"/>
<protein>
    <recommendedName>
        <fullName evidence="4">Heme exporter protein C</fullName>
    </recommendedName>
</protein>
<dbReference type="PANTHER" id="PTHR30071:SF1">
    <property type="entry name" value="CYTOCHROME B_B6 PROTEIN-RELATED"/>
    <property type="match status" value="1"/>
</dbReference>
<evidence type="ECO:0000259" key="10">
    <source>
        <dbReference type="Pfam" id="PF01578"/>
    </source>
</evidence>
<feature type="transmembrane region" description="Helical" evidence="9">
    <location>
        <begin position="51"/>
        <end position="75"/>
    </location>
</feature>
<proteinExistence type="inferred from homology"/>
<organism evidence="11 12">
    <name type="scientific">Plesiocystis pacifica SIR-1</name>
    <dbReference type="NCBI Taxonomy" id="391625"/>
    <lineage>
        <taxon>Bacteria</taxon>
        <taxon>Pseudomonadati</taxon>
        <taxon>Myxococcota</taxon>
        <taxon>Polyangia</taxon>
        <taxon>Nannocystales</taxon>
        <taxon>Nannocystaceae</taxon>
        <taxon>Plesiocystis</taxon>
    </lineage>
</organism>
<dbReference type="InterPro" id="IPR002541">
    <property type="entry name" value="Cyt_c_assembly"/>
</dbReference>
<dbReference type="PRINTS" id="PR01386">
    <property type="entry name" value="CCMCBIOGNSIS"/>
</dbReference>